<comment type="caution">
    <text evidence="3">The sequence shown here is derived from an EMBL/GenBank/DDBJ whole genome shotgun (WGS) entry which is preliminary data.</text>
</comment>
<dbReference type="OrthoDB" id="9791139at2"/>
<dbReference type="GO" id="GO:0004342">
    <property type="term" value="F:glucosamine-6-phosphate deaminase activity"/>
    <property type="evidence" value="ECO:0007669"/>
    <property type="project" value="InterPro"/>
</dbReference>
<feature type="domain" description="Glucosamine/galactosamine-6-phosphate isomerase" evidence="2">
    <location>
        <begin position="9"/>
        <end position="222"/>
    </location>
</feature>
<dbReference type="PROSITE" id="PS01161">
    <property type="entry name" value="GLC_GALNAC_ISOMERASE"/>
    <property type="match status" value="1"/>
</dbReference>
<dbReference type="Proteomes" id="UP000031971">
    <property type="component" value="Unassembled WGS sequence"/>
</dbReference>
<dbReference type="GO" id="GO:0005737">
    <property type="term" value="C:cytoplasm"/>
    <property type="evidence" value="ECO:0007669"/>
    <property type="project" value="TreeGrafter"/>
</dbReference>
<evidence type="ECO:0000259" key="2">
    <source>
        <dbReference type="Pfam" id="PF01182"/>
    </source>
</evidence>
<dbReference type="SUPFAM" id="SSF100950">
    <property type="entry name" value="NagB/RpiA/CoA transferase-like"/>
    <property type="match status" value="1"/>
</dbReference>
<dbReference type="GO" id="GO:0006046">
    <property type="term" value="P:N-acetylglucosamine catabolic process"/>
    <property type="evidence" value="ECO:0007669"/>
    <property type="project" value="TreeGrafter"/>
</dbReference>
<dbReference type="GO" id="GO:0006043">
    <property type="term" value="P:glucosamine catabolic process"/>
    <property type="evidence" value="ECO:0007669"/>
    <property type="project" value="TreeGrafter"/>
</dbReference>
<dbReference type="GO" id="GO:0005975">
    <property type="term" value="P:carbohydrate metabolic process"/>
    <property type="evidence" value="ECO:0007669"/>
    <property type="project" value="InterPro"/>
</dbReference>
<dbReference type="InterPro" id="IPR037171">
    <property type="entry name" value="NagB/RpiA_transferase-like"/>
</dbReference>
<dbReference type="CDD" id="cd01399">
    <property type="entry name" value="GlcN6P_deaminase"/>
    <property type="match status" value="1"/>
</dbReference>
<proteinExistence type="predicted"/>
<protein>
    <submittedName>
        <fullName evidence="3">Glucosamine-6-phosphate deaminase</fullName>
    </submittedName>
</protein>
<gene>
    <name evidence="3" type="ORF">CCC_02069</name>
</gene>
<dbReference type="PANTHER" id="PTHR11280:SF5">
    <property type="entry name" value="GLUCOSAMINE-6-PHOSPHATE ISOMERASE"/>
    <property type="match status" value="1"/>
</dbReference>
<dbReference type="EMBL" id="JXSL01000027">
    <property type="protein sequence ID" value="KIL98619.1"/>
    <property type="molecule type" value="Genomic_DNA"/>
</dbReference>
<dbReference type="Pfam" id="PF01182">
    <property type="entry name" value="Glucosamine_iso"/>
    <property type="match status" value="1"/>
</dbReference>
<sequence>MRVLIEPSVSSVAARAASLVDALVRAKPACVIGVAAGATPLAMYALLTEPGRSLDFSRITVFGLDEYLGLDATHPGSCAATLRNHFLDKAGIAPSQTHLLDGKAQGDLAAYCAAHEDRISRAGGLDLQILGLGVNGHIGFNEPGCGLASRTRLVGLRRSTRSTNAPIFAPDPVPEAALTMGIGTISSARRILLLATGPAKADAVTKMIEGPVSALVPATALQLHPDAVVVLDEAAAAGLRLAQDYRDEARIVLERGGLGAL</sequence>
<dbReference type="AlphaFoldDB" id="A0A0C2YFW9"/>
<reference evidence="3 4" key="1">
    <citation type="submission" date="2015-01" db="EMBL/GenBank/DDBJ databases">
        <title>Genome Sequence of Magnetospirillum magnetotacticum Strain MS-1.</title>
        <authorList>
            <person name="Marinov G.K."/>
            <person name="Smalley M.D."/>
            <person name="DeSalvo G."/>
        </authorList>
    </citation>
    <scope>NUCLEOTIDE SEQUENCE [LARGE SCALE GENOMIC DNA]</scope>
    <source>
        <strain evidence="3 4">MS-1</strain>
    </source>
</reference>
<keyword evidence="4" id="KW-1185">Reference proteome</keyword>
<dbReference type="RefSeq" id="WP_009867283.1">
    <property type="nucleotide sequence ID" value="NZ_JXSL01000027.1"/>
</dbReference>
<evidence type="ECO:0000313" key="4">
    <source>
        <dbReference type="Proteomes" id="UP000031971"/>
    </source>
</evidence>
<evidence type="ECO:0000313" key="3">
    <source>
        <dbReference type="EMBL" id="KIL98619.1"/>
    </source>
</evidence>
<dbReference type="STRING" id="272627.CCC_02069"/>
<dbReference type="GO" id="GO:0042802">
    <property type="term" value="F:identical protein binding"/>
    <property type="evidence" value="ECO:0007669"/>
    <property type="project" value="TreeGrafter"/>
</dbReference>
<dbReference type="InterPro" id="IPR004547">
    <property type="entry name" value="Glucosamine6P_isomerase"/>
</dbReference>
<keyword evidence="1" id="KW-0378">Hydrolase</keyword>
<name>A0A0C2YFW9_PARME</name>
<dbReference type="PANTHER" id="PTHR11280">
    <property type="entry name" value="GLUCOSAMINE-6-PHOSPHATE ISOMERASE"/>
    <property type="match status" value="1"/>
</dbReference>
<dbReference type="InterPro" id="IPR006148">
    <property type="entry name" value="Glc/Gal-6P_isomerase"/>
</dbReference>
<dbReference type="Gene3D" id="3.40.50.1360">
    <property type="match status" value="1"/>
</dbReference>
<accession>A0A0C2YFW9</accession>
<dbReference type="InterPro" id="IPR018321">
    <property type="entry name" value="Glucosamine6P_isomerase_CS"/>
</dbReference>
<organism evidence="3 4">
    <name type="scientific">Paramagnetospirillum magnetotacticum MS-1</name>
    <dbReference type="NCBI Taxonomy" id="272627"/>
    <lineage>
        <taxon>Bacteria</taxon>
        <taxon>Pseudomonadati</taxon>
        <taxon>Pseudomonadota</taxon>
        <taxon>Alphaproteobacteria</taxon>
        <taxon>Rhodospirillales</taxon>
        <taxon>Magnetospirillaceae</taxon>
        <taxon>Paramagnetospirillum</taxon>
    </lineage>
</organism>
<evidence type="ECO:0000256" key="1">
    <source>
        <dbReference type="ARBA" id="ARBA00022801"/>
    </source>
</evidence>
<dbReference type="GO" id="GO:0019262">
    <property type="term" value="P:N-acetylneuraminate catabolic process"/>
    <property type="evidence" value="ECO:0007669"/>
    <property type="project" value="TreeGrafter"/>
</dbReference>